<dbReference type="GO" id="GO:0016042">
    <property type="term" value="P:lipid catabolic process"/>
    <property type="evidence" value="ECO:0007669"/>
    <property type="project" value="UniProtKB-KW"/>
</dbReference>
<dbReference type="AlphaFoldDB" id="A0A089M5E2"/>
<dbReference type="HOGENOM" id="CLU_026278_2_1_9"/>
<dbReference type="PANTHER" id="PTHR10272:SF0">
    <property type="entry name" value="PLATELET-ACTIVATING FACTOR ACETYLHYDROLASE"/>
    <property type="match status" value="1"/>
</dbReference>
<sequence>MRLFELLLFLSNIGLFALTVLLKKGRRRIPVFVAGGIATLLLVIHWIVEGYRVQLFFPYCITVIFLAISVYSYFKKTGPQKIPRFMLGSAYTAIAVMLVVTAGLLYAFPVFKLPEPTGQFKVGTQTFHFVDTNREEIYDEAKEGKRELMVQVWYPAQAGTGKYAPLIPDTRILRYLAEDYGLPGFTFQHLKYVSSQAYPGAEISSAQTSFPLVLANPGNGSSRFLHTSQAENLASHGYIVAVIDHTYNTAATEFPDGRITTSTTNDLFSPGQDYQTGRKIRDKLGKVLTGDVTFVLDQFELIQSGEIPSHLKGRMDLGHVGVFGHSIGGATAYDASYDPRIAVGIDLDGGLYRLRDREGLRKPFLFINSESYFEKLKMVMDNRIYTDAELKRMGSTREWEDQVTEDKKLELERMRETVDEGGQALYIENTEHLNFTDVQFISPIFKMLGITGKIAPERANSVINAYMLDFFDRYLKNQGGVLMKGPDSRFPEVKFVNLPFAPLQVDN</sequence>
<keyword evidence="4" id="KW-1133">Transmembrane helix</keyword>
<evidence type="ECO:0000256" key="1">
    <source>
        <dbReference type="ARBA" id="ARBA00022801"/>
    </source>
</evidence>
<dbReference type="Proteomes" id="UP000029500">
    <property type="component" value="Chromosome"/>
</dbReference>
<evidence type="ECO:0000256" key="3">
    <source>
        <dbReference type="ARBA" id="ARBA00023098"/>
    </source>
</evidence>
<keyword evidence="2" id="KW-0442">Lipid degradation</keyword>
<keyword evidence="4" id="KW-0472">Membrane</keyword>
<evidence type="ECO:0000313" key="6">
    <source>
        <dbReference type="Proteomes" id="UP000029500"/>
    </source>
</evidence>
<keyword evidence="1 5" id="KW-0378">Hydrolase</keyword>
<keyword evidence="6" id="KW-1185">Reference proteome</keyword>
<accession>A0A089M5E2</accession>
<dbReference type="PANTHER" id="PTHR10272">
    <property type="entry name" value="PLATELET-ACTIVATING FACTOR ACETYLHYDROLASE"/>
    <property type="match status" value="1"/>
</dbReference>
<dbReference type="Pfam" id="PF03403">
    <property type="entry name" value="PAF-AH_p_II"/>
    <property type="match status" value="1"/>
</dbReference>
<feature type="transmembrane region" description="Helical" evidence="4">
    <location>
        <begin position="54"/>
        <end position="74"/>
    </location>
</feature>
<dbReference type="RefSeq" id="WP_025707632.1">
    <property type="nucleotide sequence ID" value="NZ_CP009287.1"/>
</dbReference>
<dbReference type="OrthoDB" id="9814760at2"/>
<dbReference type="GO" id="GO:0003847">
    <property type="term" value="F:1-alkyl-2-acetylglycerophosphocholine esterase activity"/>
    <property type="evidence" value="ECO:0007669"/>
    <property type="project" value="TreeGrafter"/>
</dbReference>
<name>A0A089M5E2_9BACL</name>
<evidence type="ECO:0000256" key="4">
    <source>
        <dbReference type="SAM" id="Phobius"/>
    </source>
</evidence>
<organism evidence="5 6">
    <name type="scientific">Paenibacillus graminis</name>
    <dbReference type="NCBI Taxonomy" id="189425"/>
    <lineage>
        <taxon>Bacteria</taxon>
        <taxon>Bacillati</taxon>
        <taxon>Bacillota</taxon>
        <taxon>Bacilli</taxon>
        <taxon>Bacillales</taxon>
        <taxon>Paenibacillaceae</taxon>
        <taxon>Paenibacillus</taxon>
    </lineage>
</organism>
<evidence type="ECO:0000256" key="2">
    <source>
        <dbReference type="ARBA" id="ARBA00022963"/>
    </source>
</evidence>
<proteinExistence type="predicted"/>
<dbReference type="InterPro" id="IPR029058">
    <property type="entry name" value="AB_hydrolase_fold"/>
</dbReference>
<protein>
    <submittedName>
        <fullName evidence="5">Dienelactone hydrolase</fullName>
    </submittedName>
</protein>
<dbReference type="STRING" id="189425.PGRAT_08045"/>
<dbReference type="SUPFAM" id="SSF53474">
    <property type="entry name" value="alpha/beta-Hydrolases"/>
    <property type="match status" value="1"/>
</dbReference>
<reference evidence="5 6" key="1">
    <citation type="submission" date="2014-08" db="EMBL/GenBank/DDBJ databases">
        <title>Comparative genomics of the Paenibacillus odorifer group.</title>
        <authorList>
            <person name="den Bakker H.C."/>
            <person name="Tsai Y.-C."/>
            <person name="Martin N."/>
            <person name="Korlach J."/>
            <person name="Wiedmann M."/>
        </authorList>
    </citation>
    <scope>NUCLEOTIDE SEQUENCE [LARGE SCALE GENOMIC DNA]</scope>
    <source>
        <strain evidence="5 6">DSM 15220</strain>
    </source>
</reference>
<feature type="transmembrane region" description="Helical" evidence="4">
    <location>
        <begin position="29"/>
        <end position="48"/>
    </location>
</feature>
<dbReference type="KEGG" id="pgm:PGRAT_08045"/>
<keyword evidence="3" id="KW-0443">Lipid metabolism</keyword>
<dbReference type="EMBL" id="CP009287">
    <property type="protein sequence ID" value="AIQ67595.1"/>
    <property type="molecule type" value="Genomic_DNA"/>
</dbReference>
<dbReference type="Gene3D" id="3.40.50.1820">
    <property type="entry name" value="alpha/beta hydrolase"/>
    <property type="match status" value="1"/>
</dbReference>
<feature type="transmembrane region" description="Helical" evidence="4">
    <location>
        <begin position="86"/>
        <end position="108"/>
    </location>
</feature>
<evidence type="ECO:0000313" key="5">
    <source>
        <dbReference type="EMBL" id="AIQ67595.1"/>
    </source>
</evidence>
<feature type="transmembrane region" description="Helical" evidence="4">
    <location>
        <begin position="6"/>
        <end position="22"/>
    </location>
</feature>
<dbReference type="eggNOG" id="COG4188">
    <property type="taxonomic scope" value="Bacteria"/>
</dbReference>
<gene>
    <name evidence="5" type="ORF">PGRAT_08045</name>
</gene>
<keyword evidence="4" id="KW-0812">Transmembrane</keyword>